<sequence>MLYNLPFQLPTSITGHCTHILAIANAAIAQYRNGHEPPKRDRITRDPRNDLFYLVHTKEQGIS</sequence>
<accession>A0A811UF54</accession>
<reference evidence="1" key="1">
    <citation type="submission" date="2020-11" db="EMBL/GenBank/DDBJ databases">
        <authorList>
            <person name="Whitehead M."/>
        </authorList>
    </citation>
    <scope>NUCLEOTIDE SEQUENCE</scope>
    <source>
        <strain evidence="1">EGII</strain>
    </source>
</reference>
<protein>
    <submittedName>
        <fullName evidence="1">(Mediterranean fruit fly) hypothetical protein</fullName>
    </submittedName>
</protein>
<gene>
    <name evidence="1" type="ORF">CCAP1982_LOCUS6077</name>
</gene>
<organism evidence="1 2">
    <name type="scientific">Ceratitis capitata</name>
    <name type="common">Mediterranean fruit fly</name>
    <name type="synonym">Tephritis capitata</name>
    <dbReference type="NCBI Taxonomy" id="7213"/>
    <lineage>
        <taxon>Eukaryota</taxon>
        <taxon>Metazoa</taxon>
        <taxon>Ecdysozoa</taxon>
        <taxon>Arthropoda</taxon>
        <taxon>Hexapoda</taxon>
        <taxon>Insecta</taxon>
        <taxon>Pterygota</taxon>
        <taxon>Neoptera</taxon>
        <taxon>Endopterygota</taxon>
        <taxon>Diptera</taxon>
        <taxon>Brachycera</taxon>
        <taxon>Muscomorpha</taxon>
        <taxon>Tephritoidea</taxon>
        <taxon>Tephritidae</taxon>
        <taxon>Ceratitis</taxon>
        <taxon>Ceratitis</taxon>
    </lineage>
</organism>
<name>A0A811UF54_CERCA</name>
<keyword evidence="2" id="KW-1185">Reference proteome</keyword>
<dbReference type="Proteomes" id="UP000606786">
    <property type="component" value="Unassembled WGS sequence"/>
</dbReference>
<dbReference type="EMBL" id="CAJHJT010000012">
    <property type="protein sequence ID" value="CAD6997431.1"/>
    <property type="molecule type" value="Genomic_DNA"/>
</dbReference>
<comment type="caution">
    <text evidence="1">The sequence shown here is derived from an EMBL/GenBank/DDBJ whole genome shotgun (WGS) entry which is preliminary data.</text>
</comment>
<proteinExistence type="predicted"/>
<evidence type="ECO:0000313" key="2">
    <source>
        <dbReference type="Proteomes" id="UP000606786"/>
    </source>
</evidence>
<evidence type="ECO:0000313" key="1">
    <source>
        <dbReference type="EMBL" id="CAD6997431.1"/>
    </source>
</evidence>
<dbReference type="AlphaFoldDB" id="A0A811UF54"/>